<reference evidence="4" key="1">
    <citation type="journal article" date="2023" name="IScience">
        <title>Live-bearing cockroach genome reveals convergent evolutionary mechanisms linked to viviparity in insects and beyond.</title>
        <authorList>
            <person name="Fouks B."/>
            <person name="Harrison M.C."/>
            <person name="Mikhailova A.A."/>
            <person name="Marchal E."/>
            <person name="English S."/>
            <person name="Carruthers M."/>
            <person name="Jennings E.C."/>
            <person name="Chiamaka E.L."/>
            <person name="Frigard R.A."/>
            <person name="Pippel M."/>
            <person name="Attardo G.M."/>
            <person name="Benoit J.B."/>
            <person name="Bornberg-Bauer E."/>
            <person name="Tobe S.S."/>
        </authorList>
    </citation>
    <scope>NUCLEOTIDE SEQUENCE</scope>
    <source>
        <strain evidence="4">Stay&amp;Tobe</strain>
    </source>
</reference>
<dbReference type="CDD" id="cd00063">
    <property type="entry name" value="FN3"/>
    <property type="match status" value="1"/>
</dbReference>
<dbReference type="AlphaFoldDB" id="A0AAD8A2M9"/>
<dbReference type="PANTHER" id="PTHR21104:SF2">
    <property type="entry name" value="FIBRONECTIN TYPE-III DOMAIN-CONTAINING PROTEIN"/>
    <property type="match status" value="1"/>
</dbReference>
<feature type="region of interest" description="Disordered" evidence="1">
    <location>
        <begin position="189"/>
        <end position="236"/>
    </location>
</feature>
<dbReference type="PANTHER" id="PTHR21104">
    <property type="entry name" value="FIBRONECTIN TYPE III DOMAIN-CONTAINING PROTEIN"/>
    <property type="match status" value="1"/>
</dbReference>
<dbReference type="PROSITE" id="PS50853">
    <property type="entry name" value="FN3"/>
    <property type="match status" value="1"/>
</dbReference>
<feature type="region of interest" description="Disordered" evidence="1">
    <location>
        <begin position="273"/>
        <end position="320"/>
    </location>
</feature>
<accession>A0AAD8A2M9</accession>
<dbReference type="EMBL" id="JASPKZ010004187">
    <property type="protein sequence ID" value="KAJ9590866.1"/>
    <property type="molecule type" value="Genomic_DNA"/>
</dbReference>
<protein>
    <recommendedName>
        <fullName evidence="3">Fibronectin type-III domain-containing protein</fullName>
    </recommendedName>
</protein>
<feature type="non-terminal residue" evidence="4">
    <location>
        <position position="320"/>
    </location>
</feature>
<dbReference type="SMART" id="SM00060">
    <property type="entry name" value="FN3"/>
    <property type="match status" value="1"/>
</dbReference>
<keyword evidence="2" id="KW-0472">Membrane</keyword>
<keyword evidence="5" id="KW-1185">Reference proteome</keyword>
<keyword evidence="2" id="KW-0812">Transmembrane</keyword>
<sequence length="320" mass="35018">SMPGIGAPENITIEFLSANSVKVSWATSSEVVEKYDVNYKPTNASYRTSDVVAGNSNFITLRNLEPNTQYQVTVVAVKGGKRYRSRPTIFLTMEPPEPPNTSAQRHPDSIITGVPTTVPSNSEDPPSSFNPQQNIQVRGVEVGIVLLVLIVWIAAIALFFNRWGKIRMLLPYQPDYKEQLKVPGTGACTAASGGPCPGQQHGSSQGCPQHHHWSSHQHFDLDQWPGPSTRPPSRPRVNSAIYISSALGPGGRDSEFSRIQPFRSELWRRTRSAENIPLNGMGPQPSRSHGSSNMAPPLLPVLSVSGPSPPDPEQQMDQHF</sequence>
<feature type="domain" description="Fibronectin type-III" evidence="3">
    <location>
        <begin position="7"/>
        <end position="98"/>
    </location>
</feature>
<evidence type="ECO:0000313" key="5">
    <source>
        <dbReference type="Proteomes" id="UP001233999"/>
    </source>
</evidence>
<evidence type="ECO:0000256" key="1">
    <source>
        <dbReference type="SAM" id="MobiDB-lite"/>
    </source>
</evidence>
<feature type="transmembrane region" description="Helical" evidence="2">
    <location>
        <begin position="142"/>
        <end position="160"/>
    </location>
</feature>
<dbReference type="InterPro" id="IPR036116">
    <property type="entry name" value="FN3_sf"/>
</dbReference>
<comment type="caution">
    <text evidence="4">The sequence shown here is derived from an EMBL/GenBank/DDBJ whole genome shotgun (WGS) entry which is preliminary data.</text>
</comment>
<dbReference type="InterPro" id="IPR013783">
    <property type="entry name" value="Ig-like_fold"/>
</dbReference>
<proteinExistence type="predicted"/>
<organism evidence="4 5">
    <name type="scientific">Diploptera punctata</name>
    <name type="common">Pacific beetle cockroach</name>
    <dbReference type="NCBI Taxonomy" id="6984"/>
    <lineage>
        <taxon>Eukaryota</taxon>
        <taxon>Metazoa</taxon>
        <taxon>Ecdysozoa</taxon>
        <taxon>Arthropoda</taxon>
        <taxon>Hexapoda</taxon>
        <taxon>Insecta</taxon>
        <taxon>Pterygota</taxon>
        <taxon>Neoptera</taxon>
        <taxon>Polyneoptera</taxon>
        <taxon>Dictyoptera</taxon>
        <taxon>Blattodea</taxon>
        <taxon>Blaberoidea</taxon>
        <taxon>Blaberidae</taxon>
        <taxon>Diplopterinae</taxon>
        <taxon>Diploptera</taxon>
    </lineage>
</organism>
<dbReference type="InterPro" id="IPR032073">
    <property type="entry name" value="FNDC5_C"/>
</dbReference>
<dbReference type="Proteomes" id="UP001233999">
    <property type="component" value="Unassembled WGS sequence"/>
</dbReference>
<dbReference type="Pfam" id="PF00041">
    <property type="entry name" value="fn3"/>
    <property type="match status" value="1"/>
</dbReference>
<dbReference type="Pfam" id="PF16066">
    <property type="entry name" value="DUF4808"/>
    <property type="match status" value="1"/>
</dbReference>
<dbReference type="InterPro" id="IPR003961">
    <property type="entry name" value="FN3_dom"/>
</dbReference>
<gene>
    <name evidence="4" type="ORF">L9F63_016110</name>
</gene>
<dbReference type="Gene3D" id="2.60.40.10">
    <property type="entry name" value="Immunoglobulins"/>
    <property type="match status" value="1"/>
</dbReference>
<keyword evidence="2" id="KW-1133">Transmembrane helix</keyword>
<evidence type="ECO:0000259" key="3">
    <source>
        <dbReference type="PROSITE" id="PS50853"/>
    </source>
</evidence>
<reference evidence="4" key="2">
    <citation type="submission" date="2023-05" db="EMBL/GenBank/DDBJ databases">
        <authorList>
            <person name="Fouks B."/>
        </authorList>
    </citation>
    <scope>NUCLEOTIDE SEQUENCE</scope>
    <source>
        <strain evidence="4">Stay&amp;Tobe</strain>
        <tissue evidence="4">Testes</tissue>
    </source>
</reference>
<dbReference type="SUPFAM" id="SSF49265">
    <property type="entry name" value="Fibronectin type III"/>
    <property type="match status" value="1"/>
</dbReference>
<feature type="compositionally biased region" description="Polar residues" evidence="1">
    <location>
        <begin position="285"/>
        <end position="294"/>
    </location>
</feature>
<evidence type="ECO:0000256" key="2">
    <source>
        <dbReference type="SAM" id="Phobius"/>
    </source>
</evidence>
<name>A0AAD8A2M9_DIPPU</name>
<evidence type="ECO:0000313" key="4">
    <source>
        <dbReference type="EMBL" id="KAJ9590866.1"/>
    </source>
</evidence>